<reference evidence="2 3" key="1">
    <citation type="submission" date="2020-03" db="EMBL/GenBank/DDBJ databases">
        <authorList>
            <person name="Kim M.K."/>
        </authorList>
    </citation>
    <scope>NUCLEOTIDE SEQUENCE [LARGE SCALE GENOMIC DNA]</scope>
    <source>
        <strain evidence="2 3">BT328</strain>
    </source>
</reference>
<evidence type="ECO:0000259" key="1">
    <source>
        <dbReference type="Pfam" id="PF12704"/>
    </source>
</evidence>
<evidence type="ECO:0000313" key="3">
    <source>
        <dbReference type="Proteomes" id="UP000501802"/>
    </source>
</evidence>
<dbReference type="AlphaFoldDB" id="A0A6G9ATL7"/>
<feature type="domain" description="MacB-like periplasmic core" evidence="1">
    <location>
        <begin position="1"/>
        <end position="113"/>
    </location>
</feature>
<dbReference type="Pfam" id="PF12704">
    <property type="entry name" value="MacB_PCD"/>
    <property type="match status" value="1"/>
</dbReference>
<dbReference type="Proteomes" id="UP000501802">
    <property type="component" value="Chromosome"/>
</dbReference>
<dbReference type="RefSeq" id="WP_167214603.1">
    <property type="nucleotide sequence ID" value="NZ_CP050063.1"/>
</dbReference>
<proteinExistence type="predicted"/>
<dbReference type="InterPro" id="IPR025857">
    <property type="entry name" value="MacB_PCD"/>
</dbReference>
<protein>
    <submittedName>
        <fullName evidence="2">ABC transporter permease</fullName>
    </submittedName>
</protein>
<keyword evidence="3" id="KW-1185">Reference proteome</keyword>
<sequence>MIGLAIGLATCILIMLYVQDNSSCDCYNQKADRIVRVSINLRLNGEDINGPTLGPSVAQNLRSEFPEVLQTTRIRNQGGGFVSYGTTSFKEDNLLYADSSFFDVFTIHFLKGIRSGRRRAKHGGTDSGNRPEILRQSGPGWEVLSFGSEKRLYGITGVVRNVPTNSHFGSICWQR</sequence>
<dbReference type="KEGG" id="spib:G8759_25505"/>
<accession>A0A6G9ATL7</accession>
<gene>
    <name evidence="2" type="ORF">G8759_25505</name>
</gene>
<dbReference type="EMBL" id="CP050063">
    <property type="protein sequence ID" value="QIP15750.1"/>
    <property type="molecule type" value="Genomic_DNA"/>
</dbReference>
<evidence type="ECO:0000313" key="2">
    <source>
        <dbReference type="EMBL" id="QIP15750.1"/>
    </source>
</evidence>
<name>A0A6G9ATL7_9BACT</name>
<organism evidence="2 3">
    <name type="scientific">Spirosoma aureum</name>
    <dbReference type="NCBI Taxonomy" id="2692134"/>
    <lineage>
        <taxon>Bacteria</taxon>
        <taxon>Pseudomonadati</taxon>
        <taxon>Bacteroidota</taxon>
        <taxon>Cytophagia</taxon>
        <taxon>Cytophagales</taxon>
        <taxon>Cytophagaceae</taxon>
        <taxon>Spirosoma</taxon>
    </lineage>
</organism>